<protein>
    <submittedName>
        <fullName evidence="4">Tyrosine-type recombinase/integrase</fullName>
    </submittedName>
</protein>
<accession>A0ABW7GQD2</accession>
<feature type="domain" description="Tyr recombinase" evidence="3">
    <location>
        <begin position="113"/>
        <end position="304"/>
    </location>
</feature>
<dbReference type="Gene3D" id="1.10.443.10">
    <property type="entry name" value="Intergrase catalytic core"/>
    <property type="match status" value="1"/>
</dbReference>
<keyword evidence="1" id="KW-0229">DNA integration</keyword>
<reference evidence="4 5" key="1">
    <citation type="submission" date="2024-08" db="EMBL/GenBank/DDBJ databases">
        <authorList>
            <person name="Lu H."/>
        </authorList>
    </citation>
    <scope>NUCLEOTIDE SEQUENCE [LARGE SCALE GENOMIC DNA]</scope>
    <source>
        <strain evidence="4 5">DXS20W</strain>
    </source>
</reference>
<dbReference type="PANTHER" id="PTHR30349:SF64">
    <property type="entry name" value="PROPHAGE INTEGRASE INTD-RELATED"/>
    <property type="match status" value="1"/>
</dbReference>
<dbReference type="InterPro" id="IPR050090">
    <property type="entry name" value="Tyrosine_recombinase_XerCD"/>
</dbReference>
<evidence type="ECO:0000313" key="4">
    <source>
        <dbReference type="EMBL" id="MFG6464170.1"/>
    </source>
</evidence>
<dbReference type="Proteomes" id="UP001606302">
    <property type="component" value="Unassembled WGS sequence"/>
</dbReference>
<dbReference type="Pfam" id="PF00589">
    <property type="entry name" value="Phage_integrase"/>
    <property type="match status" value="1"/>
</dbReference>
<name>A0ABW7GQD2_9BURK</name>
<evidence type="ECO:0000313" key="5">
    <source>
        <dbReference type="Proteomes" id="UP001606302"/>
    </source>
</evidence>
<dbReference type="PANTHER" id="PTHR30349">
    <property type="entry name" value="PHAGE INTEGRASE-RELATED"/>
    <property type="match status" value="1"/>
</dbReference>
<dbReference type="InterPro" id="IPR011010">
    <property type="entry name" value="DNA_brk_join_enz"/>
</dbReference>
<evidence type="ECO:0000259" key="3">
    <source>
        <dbReference type="PROSITE" id="PS51898"/>
    </source>
</evidence>
<dbReference type="SUPFAM" id="SSF56349">
    <property type="entry name" value="DNA breaking-rejoining enzymes"/>
    <property type="match status" value="1"/>
</dbReference>
<comment type="caution">
    <text evidence="4">The sequence shown here is derived from an EMBL/GenBank/DDBJ whole genome shotgun (WGS) entry which is preliminary data.</text>
</comment>
<dbReference type="CDD" id="cd00397">
    <property type="entry name" value="DNA_BRE_C"/>
    <property type="match status" value="1"/>
</dbReference>
<dbReference type="EMBL" id="JBIGHX010000009">
    <property type="protein sequence ID" value="MFG6464170.1"/>
    <property type="molecule type" value="Genomic_DNA"/>
</dbReference>
<keyword evidence="5" id="KW-1185">Reference proteome</keyword>
<keyword evidence="2" id="KW-0233">DNA recombination</keyword>
<gene>
    <name evidence="4" type="ORF">ACG04Q_21555</name>
</gene>
<proteinExistence type="predicted"/>
<dbReference type="PROSITE" id="PS51898">
    <property type="entry name" value="TYR_RECOMBINASE"/>
    <property type="match status" value="1"/>
</dbReference>
<sequence>MRSYVEALLVWLRFLDGRGCRLEEADEQIFAVFRSELVHAPRKPSGAPYASSTANHRISVVANLYLWAHERGVLRTPLGLFLVARAEANRGRSRLAPGIHYRRDSLAPVVMRRMPRVLSYEEIQRLFIVARPPFRLMFKWALVTGLRRFEICDLRLDQLPGPDRIAVSRDGFVQVDILRKGSREVTVQVPVPLAEETNWYVLADRPSHASEARVFLGRHGAPVQRSCLSREFRRCADLLGTGATLHHLRHTFAVNVLSILERSESVDDPMNSIKTLQVLMGHASIESTEIYLRSIEASSEAVMEALSYLYGATL</sequence>
<evidence type="ECO:0000256" key="1">
    <source>
        <dbReference type="ARBA" id="ARBA00022908"/>
    </source>
</evidence>
<organism evidence="4 5">
    <name type="scientific">Pelomonas lactea</name>
    <dbReference type="NCBI Taxonomy" id="3299030"/>
    <lineage>
        <taxon>Bacteria</taxon>
        <taxon>Pseudomonadati</taxon>
        <taxon>Pseudomonadota</taxon>
        <taxon>Betaproteobacteria</taxon>
        <taxon>Burkholderiales</taxon>
        <taxon>Sphaerotilaceae</taxon>
        <taxon>Roseateles</taxon>
    </lineage>
</organism>
<dbReference type="RefSeq" id="WP_394513733.1">
    <property type="nucleotide sequence ID" value="NZ_JBIGHX010000009.1"/>
</dbReference>
<dbReference type="InterPro" id="IPR013762">
    <property type="entry name" value="Integrase-like_cat_sf"/>
</dbReference>
<dbReference type="InterPro" id="IPR002104">
    <property type="entry name" value="Integrase_catalytic"/>
</dbReference>
<evidence type="ECO:0000256" key="2">
    <source>
        <dbReference type="ARBA" id="ARBA00023172"/>
    </source>
</evidence>